<evidence type="ECO:0000313" key="3">
    <source>
        <dbReference type="EMBL" id="QCC47659.1"/>
    </source>
</evidence>
<feature type="compositionally biased region" description="Basic and acidic residues" evidence="2">
    <location>
        <begin position="40"/>
        <end position="52"/>
    </location>
</feature>
<evidence type="ECO:0000256" key="2">
    <source>
        <dbReference type="SAM" id="MobiDB-lite"/>
    </source>
</evidence>
<evidence type="ECO:0000313" key="4">
    <source>
        <dbReference type="Proteomes" id="UP000296733"/>
    </source>
</evidence>
<dbReference type="AlphaFoldDB" id="A0A4D6H165"/>
<name>A0A4D6H165_9EURY</name>
<dbReference type="EMBL" id="CP031311">
    <property type="protein sequence ID" value="QCC47659.1"/>
    <property type="molecule type" value="Genomic_DNA"/>
</dbReference>
<protein>
    <submittedName>
        <fullName evidence="3">Uncharacterized protein</fullName>
    </submittedName>
</protein>
<gene>
    <name evidence="3" type="ORF">DV707_08290</name>
</gene>
<proteinExistence type="predicted"/>
<accession>A0A4D6H165</accession>
<reference evidence="3 4" key="1">
    <citation type="journal article" date="2019" name="Nat. Commun.">
        <title>A new type of DNA phosphorothioation-based antiviral system in archaea.</title>
        <authorList>
            <person name="Xiong L."/>
            <person name="Liu S."/>
            <person name="Chen S."/>
            <person name="Xiao Y."/>
            <person name="Zhu B."/>
            <person name="Gao Y."/>
            <person name="Zhang Y."/>
            <person name="Chen B."/>
            <person name="Luo J."/>
            <person name="Deng Z."/>
            <person name="Chen X."/>
            <person name="Wang L."/>
            <person name="Chen S."/>
        </authorList>
    </citation>
    <scope>NUCLEOTIDE SEQUENCE [LARGE SCALE GENOMIC DNA]</scope>
    <source>
        <strain evidence="3 4">CGMCC 1.10331</strain>
    </source>
</reference>
<evidence type="ECO:0000256" key="1">
    <source>
        <dbReference type="SAM" id="Coils"/>
    </source>
</evidence>
<feature type="coiled-coil region" evidence="1">
    <location>
        <begin position="6"/>
        <end position="33"/>
    </location>
</feature>
<feature type="region of interest" description="Disordered" evidence="2">
    <location>
        <begin position="34"/>
        <end position="64"/>
    </location>
</feature>
<dbReference type="Proteomes" id="UP000296733">
    <property type="component" value="Chromosome"/>
</dbReference>
<sequence length="64" mass="7152">MARDQQPMTDAEIAEAKEQIQELREEVREDLAEDLGGEPDDYHSERYFRDLGGDAGEAVPDGGE</sequence>
<keyword evidence="1" id="KW-0175">Coiled coil</keyword>
<dbReference type="KEGG" id="hlm:DV707_08290"/>
<organism evidence="3 4">
    <name type="scientific">Halobellus limi</name>
    <dbReference type="NCBI Taxonomy" id="699433"/>
    <lineage>
        <taxon>Archaea</taxon>
        <taxon>Methanobacteriati</taxon>
        <taxon>Methanobacteriota</taxon>
        <taxon>Stenosarchaea group</taxon>
        <taxon>Halobacteria</taxon>
        <taxon>Halobacteriales</taxon>
        <taxon>Haloferacaceae</taxon>
        <taxon>Halobellus</taxon>
    </lineage>
</organism>